<name>A0A0B2VJA1_TOXCA</name>
<reference evidence="1 2" key="1">
    <citation type="submission" date="2014-11" db="EMBL/GenBank/DDBJ databases">
        <title>Genetic blueprint of the zoonotic pathogen Toxocara canis.</title>
        <authorList>
            <person name="Zhu X.-Q."/>
            <person name="Korhonen P.K."/>
            <person name="Cai H."/>
            <person name="Young N.D."/>
            <person name="Nejsum P."/>
            <person name="von Samson-Himmelstjerna G."/>
            <person name="Boag P.R."/>
            <person name="Tan P."/>
            <person name="Li Q."/>
            <person name="Min J."/>
            <person name="Yang Y."/>
            <person name="Wang X."/>
            <person name="Fang X."/>
            <person name="Hall R.S."/>
            <person name="Hofmann A."/>
            <person name="Sternberg P.W."/>
            <person name="Jex A.R."/>
            <person name="Gasser R.B."/>
        </authorList>
    </citation>
    <scope>NUCLEOTIDE SEQUENCE [LARGE SCALE GENOMIC DNA]</scope>
    <source>
        <strain evidence="1">PN_DK_2014</strain>
    </source>
</reference>
<gene>
    <name evidence="1" type="ORF">Tcan_01146</name>
</gene>
<organism evidence="1 2">
    <name type="scientific">Toxocara canis</name>
    <name type="common">Canine roundworm</name>
    <dbReference type="NCBI Taxonomy" id="6265"/>
    <lineage>
        <taxon>Eukaryota</taxon>
        <taxon>Metazoa</taxon>
        <taxon>Ecdysozoa</taxon>
        <taxon>Nematoda</taxon>
        <taxon>Chromadorea</taxon>
        <taxon>Rhabditida</taxon>
        <taxon>Spirurina</taxon>
        <taxon>Ascaridomorpha</taxon>
        <taxon>Ascaridoidea</taxon>
        <taxon>Toxocaridae</taxon>
        <taxon>Toxocara</taxon>
    </lineage>
</organism>
<protein>
    <submittedName>
        <fullName evidence="1">Uncharacterized protein</fullName>
    </submittedName>
</protein>
<feature type="non-terminal residue" evidence="1">
    <location>
        <position position="113"/>
    </location>
</feature>
<evidence type="ECO:0000313" key="1">
    <source>
        <dbReference type="EMBL" id="KHN81469.1"/>
    </source>
</evidence>
<dbReference type="EMBL" id="JPKZ01001512">
    <property type="protein sequence ID" value="KHN81469.1"/>
    <property type="molecule type" value="Genomic_DNA"/>
</dbReference>
<keyword evidence="2" id="KW-1185">Reference proteome</keyword>
<comment type="caution">
    <text evidence="1">The sequence shown here is derived from an EMBL/GenBank/DDBJ whole genome shotgun (WGS) entry which is preliminary data.</text>
</comment>
<accession>A0A0B2VJA1</accession>
<evidence type="ECO:0000313" key="2">
    <source>
        <dbReference type="Proteomes" id="UP000031036"/>
    </source>
</evidence>
<feature type="non-terminal residue" evidence="1">
    <location>
        <position position="1"/>
    </location>
</feature>
<dbReference type="AlphaFoldDB" id="A0A0B2VJA1"/>
<sequence length="113" mass="13452">CFEHVCFEHFCPFRKLQLLNCSQLFFFSCFLCIISFTSRRVRCFTVSKCLLEVIYVEIILKLHKKKTNCLPNSRVFDDENRAKTATRLRRREGRVVLKHTQMESLQMAISRKA</sequence>
<proteinExistence type="predicted"/>
<dbReference type="Proteomes" id="UP000031036">
    <property type="component" value="Unassembled WGS sequence"/>
</dbReference>